<name>A0A5B7H137_PORTR</name>
<dbReference type="EMBL" id="VSRR010023961">
    <property type="protein sequence ID" value="MPC65880.1"/>
    <property type="molecule type" value="Genomic_DNA"/>
</dbReference>
<accession>A0A5B7H137</accession>
<evidence type="ECO:0000313" key="1">
    <source>
        <dbReference type="EMBL" id="MPC65880.1"/>
    </source>
</evidence>
<sequence>MDALNPCNTDRGISLTDPKHNFIFLPTRVKHLEVLKNFAEIESLSLNVGGGGSKELFVYLETRRRRA</sequence>
<dbReference type="AlphaFoldDB" id="A0A5B7H137"/>
<proteinExistence type="predicted"/>
<comment type="caution">
    <text evidence="1">The sequence shown here is derived from an EMBL/GenBank/DDBJ whole genome shotgun (WGS) entry which is preliminary data.</text>
</comment>
<keyword evidence="2" id="KW-1185">Reference proteome</keyword>
<reference evidence="1 2" key="1">
    <citation type="submission" date="2019-05" db="EMBL/GenBank/DDBJ databases">
        <title>Another draft genome of Portunus trituberculatus and its Hox gene families provides insights of decapod evolution.</title>
        <authorList>
            <person name="Jeong J.-H."/>
            <person name="Song I."/>
            <person name="Kim S."/>
            <person name="Choi T."/>
            <person name="Kim D."/>
            <person name="Ryu S."/>
            <person name="Kim W."/>
        </authorList>
    </citation>
    <scope>NUCLEOTIDE SEQUENCE [LARGE SCALE GENOMIC DNA]</scope>
    <source>
        <tissue evidence="1">Muscle</tissue>
    </source>
</reference>
<gene>
    <name evidence="1" type="ORF">E2C01_060018</name>
</gene>
<evidence type="ECO:0000313" key="2">
    <source>
        <dbReference type="Proteomes" id="UP000324222"/>
    </source>
</evidence>
<protein>
    <submittedName>
        <fullName evidence="1">Uncharacterized protein</fullName>
    </submittedName>
</protein>
<dbReference type="Proteomes" id="UP000324222">
    <property type="component" value="Unassembled WGS sequence"/>
</dbReference>
<organism evidence="1 2">
    <name type="scientific">Portunus trituberculatus</name>
    <name type="common">Swimming crab</name>
    <name type="synonym">Neptunus trituberculatus</name>
    <dbReference type="NCBI Taxonomy" id="210409"/>
    <lineage>
        <taxon>Eukaryota</taxon>
        <taxon>Metazoa</taxon>
        <taxon>Ecdysozoa</taxon>
        <taxon>Arthropoda</taxon>
        <taxon>Crustacea</taxon>
        <taxon>Multicrustacea</taxon>
        <taxon>Malacostraca</taxon>
        <taxon>Eumalacostraca</taxon>
        <taxon>Eucarida</taxon>
        <taxon>Decapoda</taxon>
        <taxon>Pleocyemata</taxon>
        <taxon>Brachyura</taxon>
        <taxon>Eubrachyura</taxon>
        <taxon>Portunoidea</taxon>
        <taxon>Portunidae</taxon>
        <taxon>Portuninae</taxon>
        <taxon>Portunus</taxon>
    </lineage>
</organism>